<dbReference type="InterPro" id="IPR017871">
    <property type="entry name" value="ABC_transporter-like_CS"/>
</dbReference>
<dbReference type="InterPro" id="IPR027417">
    <property type="entry name" value="P-loop_NTPase"/>
</dbReference>
<dbReference type="Gene3D" id="3.40.50.300">
    <property type="entry name" value="P-loop containing nucleotide triphosphate hydrolases"/>
    <property type="match status" value="1"/>
</dbReference>
<keyword evidence="2" id="KW-0813">Transport</keyword>
<accession>A0A124P8Z3</accession>
<feature type="domain" description="ABC transporter" evidence="9">
    <location>
        <begin position="6"/>
        <end position="237"/>
    </location>
</feature>
<dbReference type="CDD" id="cd03293">
    <property type="entry name" value="ABC_NrtD_SsuB_transporters"/>
    <property type="match status" value="1"/>
</dbReference>
<dbReference type="PROSITE" id="PS00211">
    <property type="entry name" value="ABC_TRANSPORTER_1"/>
    <property type="match status" value="1"/>
</dbReference>
<comment type="caution">
    <text evidence="10">The sequence shown here is derived from an EMBL/GenBank/DDBJ whole genome shotgun (WGS) entry which is preliminary data.</text>
</comment>
<dbReference type="OrthoDB" id="9783039at2"/>
<dbReference type="PANTHER" id="PTHR42788:SF18">
    <property type="entry name" value="TAURINE IMPORT ATP-BINDING PROTEIN TAUB"/>
    <property type="match status" value="1"/>
</dbReference>
<protein>
    <submittedName>
        <fullName evidence="10">Nitrate ABC transporter ATP-binding protein</fullName>
    </submittedName>
</protein>
<sequence length="282" mass="30822">MSALEIRRLSVAYPGERGRGGTQALADVDLRIDAGEFVVALGASGCGKTTLLNCIAGFVAPSAGDVLIDGERVAGPGADRGVVFQNYALLPWLDVLGNVALGLRFRGVAKTERERRAREMLALVGLEGHAHARVYELSGGMRQRVGIARALAGEPRVLLMDEPMGALDAMTRESMQELVLDLWARTRQTVFFITHDIEEALFLATRLVVMTPGPGRIAETDTLPFARRYVESRDARAVKSSPEFIAWRERLVERLHRRGAAGWADACEASARPQAEAMERTR</sequence>
<proteinExistence type="inferred from homology"/>
<dbReference type="EMBL" id="LOWA01000032">
    <property type="protein sequence ID" value="KVE26904.1"/>
    <property type="molecule type" value="Genomic_DNA"/>
</dbReference>
<dbReference type="RefSeq" id="WP_059517642.1">
    <property type="nucleotide sequence ID" value="NZ_LOWA01000032.1"/>
</dbReference>
<reference evidence="10 11" key="1">
    <citation type="submission" date="2015-11" db="EMBL/GenBank/DDBJ databases">
        <title>Expanding the genomic diversity of Burkholderia species for the development of highly accurate diagnostics.</title>
        <authorList>
            <person name="Sahl J."/>
            <person name="Keim P."/>
            <person name="Wagner D."/>
        </authorList>
    </citation>
    <scope>NUCLEOTIDE SEQUENCE [LARGE SCALE GENOMIC DNA]</scope>
    <source>
        <strain evidence="10 11">TSV85</strain>
    </source>
</reference>
<gene>
    <name evidence="10" type="ORF">WS67_15110</name>
</gene>
<dbReference type="Pfam" id="PF00005">
    <property type="entry name" value="ABC_tran"/>
    <property type="match status" value="1"/>
</dbReference>
<dbReference type="SMART" id="SM00382">
    <property type="entry name" value="AAA"/>
    <property type="match status" value="1"/>
</dbReference>
<evidence type="ECO:0000256" key="5">
    <source>
        <dbReference type="ARBA" id="ARBA00022741"/>
    </source>
</evidence>
<dbReference type="AlphaFoldDB" id="A0A124P8Z3"/>
<evidence type="ECO:0000256" key="3">
    <source>
        <dbReference type="ARBA" id="ARBA00022475"/>
    </source>
</evidence>
<dbReference type="GO" id="GO:0005524">
    <property type="term" value="F:ATP binding"/>
    <property type="evidence" value="ECO:0007669"/>
    <property type="project" value="UniProtKB-KW"/>
</dbReference>
<evidence type="ECO:0000313" key="11">
    <source>
        <dbReference type="Proteomes" id="UP000062788"/>
    </source>
</evidence>
<keyword evidence="3" id="KW-1003">Cell membrane</keyword>
<keyword evidence="6 10" id="KW-0067">ATP-binding</keyword>
<dbReference type="PROSITE" id="PS50893">
    <property type="entry name" value="ABC_TRANSPORTER_2"/>
    <property type="match status" value="1"/>
</dbReference>
<evidence type="ECO:0000256" key="2">
    <source>
        <dbReference type="ARBA" id="ARBA00022448"/>
    </source>
</evidence>
<dbReference type="SUPFAM" id="SSF52540">
    <property type="entry name" value="P-loop containing nucleoside triphosphate hydrolases"/>
    <property type="match status" value="1"/>
</dbReference>
<evidence type="ECO:0000256" key="8">
    <source>
        <dbReference type="ARBA" id="ARBA00023136"/>
    </source>
</evidence>
<evidence type="ECO:0000256" key="7">
    <source>
        <dbReference type="ARBA" id="ARBA00022967"/>
    </source>
</evidence>
<keyword evidence="4" id="KW-0997">Cell inner membrane</keyword>
<evidence type="ECO:0000256" key="6">
    <source>
        <dbReference type="ARBA" id="ARBA00022840"/>
    </source>
</evidence>
<dbReference type="PANTHER" id="PTHR42788">
    <property type="entry name" value="TAURINE IMPORT ATP-BINDING PROTEIN-RELATED"/>
    <property type="match status" value="1"/>
</dbReference>
<name>A0A124P8Z3_9BURK</name>
<evidence type="ECO:0000259" key="9">
    <source>
        <dbReference type="PROSITE" id="PS50893"/>
    </source>
</evidence>
<dbReference type="InterPro" id="IPR003593">
    <property type="entry name" value="AAA+_ATPase"/>
</dbReference>
<keyword evidence="11" id="KW-1185">Reference proteome</keyword>
<dbReference type="InterPro" id="IPR050166">
    <property type="entry name" value="ABC_transporter_ATP-bind"/>
</dbReference>
<comment type="similarity">
    <text evidence="1">Belongs to the ABC transporter superfamily.</text>
</comment>
<dbReference type="InterPro" id="IPR003439">
    <property type="entry name" value="ABC_transporter-like_ATP-bd"/>
</dbReference>
<organism evidence="10 11">
    <name type="scientific">Burkholderia singularis</name>
    <dbReference type="NCBI Taxonomy" id="1503053"/>
    <lineage>
        <taxon>Bacteria</taxon>
        <taxon>Pseudomonadati</taxon>
        <taxon>Pseudomonadota</taxon>
        <taxon>Betaproteobacteria</taxon>
        <taxon>Burkholderiales</taxon>
        <taxon>Burkholderiaceae</taxon>
        <taxon>Burkholderia</taxon>
        <taxon>pseudomallei group</taxon>
    </lineage>
</organism>
<evidence type="ECO:0000313" key="10">
    <source>
        <dbReference type="EMBL" id="KVE26904.1"/>
    </source>
</evidence>
<keyword evidence="8" id="KW-0472">Membrane</keyword>
<keyword evidence="5" id="KW-0547">Nucleotide-binding</keyword>
<dbReference type="Proteomes" id="UP000062788">
    <property type="component" value="Unassembled WGS sequence"/>
</dbReference>
<evidence type="ECO:0000256" key="4">
    <source>
        <dbReference type="ARBA" id="ARBA00022519"/>
    </source>
</evidence>
<keyword evidence="7" id="KW-1278">Translocase</keyword>
<evidence type="ECO:0000256" key="1">
    <source>
        <dbReference type="ARBA" id="ARBA00005417"/>
    </source>
</evidence>
<dbReference type="GO" id="GO:0016887">
    <property type="term" value="F:ATP hydrolysis activity"/>
    <property type="evidence" value="ECO:0007669"/>
    <property type="project" value="InterPro"/>
</dbReference>